<accession>A0A6H2A0M9</accession>
<proteinExistence type="predicted"/>
<dbReference type="EMBL" id="MT141205">
    <property type="protein sequence ID" value="QJA56207.1"/>
    <property type="molecule type" value="Genomic_DNA"/>
</dbReference>
<protein>
    <submittedName>
        <fullName evidence="1">Uncharacterized protein</fullName>
    </submittedName>
</protein>
<sequence length="71" mass="7992">MKRSYVFFAKGQIPDGYFGDWATVDFYYDPSSGKTMVNGRFSYGTPPADSIQEAMYLLNHHPASNARFVTA</sequence>
<organism evidence="1">
    <name type="scientific">viral metagenome</name>
    <dbReference type="NCBI Taxonomy" id="1070528"/>
    <lineage>
        <taxon>unclassified sequences</taxon>
        <taxon>metagenomes</taxon>
        <taxon>organismal metagenomes</taxon>
    </lineage>
</organism>
<dbReference type="AlphaFoldDB" id="A0A6H2A0M9"/>
<gene>
    <name evidence="2" type="ORF">MM415B01904_0025</name>
    <name evidence="1" type="ORF">TM448A03175_0012</name>
</gene>
<reference evidence="1" key="1">
    <citation type="submission" date="2020-03" db="EMBL/GenBank/DDBJ databases">
        <title>The deep terrestrial virosphere.</title>
        <authorList>
            <person name="Holmfeldt K."/>
            <person name="Nilsson E."/>
            <person name="Simone D."/>
            <person name="Lopez-Fernandez M."/>
            <person name="Wu X."/>
            <person name="de Brujin I."/>
            <person name="Lundin D."/>
            <person name="Andersson A."/>
            <person name="Bertilsson S."/>
            <person name="Dopson M."/>
        </authorList>
    </citation>
    <scope>NUCLEOTIDE SEQUENCE</scope>
    <source>
        <strain evidence="2">MM415B01904</strain>
        <strain evidence="1">TM448A03175</strain>
    </source>
</reference>
<name>A0A6H2A0M9_9ZZZZ</name>
<evidence type="ECO:0000313" key="2">
    <source>
        <dbReference type="EMBL" id="QJA56207.1"/>
    </source>
</evidence>
<evidence type="ECO:0000313" key="1">
    <source>
        <dbReference type="EMBL" id="QJA53065.1"/>
    </source>
</evidence>
<dbReference type="EMBL" id="MT144390">
    <property type="protein sequence ID" value="QJA53065.1"/>
    <property type="molecule type" value="Genomic_DNA"/>
</dbReference>